<evidence type="ECO:0000256" key="3">
    <source>
        <dbReference type="ARBA" id="ARBA00012729"/>
    </source>
</evidence>
<dbReference type="AlphaFoldDB" id="A0A194WXE9"/>
<evidence type="ECO:0000256" key="9">
    <source>
        <dbReference type="RuleBase" id="RU000489"/>
    </source>
</evidence>
<proteinExistence type="inferred from homology"/>
<protein>
    <recommendedName>
        <fullName evidence="3">chitinase</fullName>
        <ecNumber evidence="3">3.2.1.14</ecNumber>
    </recommendedName>
</protein>
<keyword evidence="8" id="KW-0624">Polysaccharide degradation</keyword>
<dbReference type="SMART" id="SM00636">
    <property type="entry name" value="Glyco_18"/>
    <property type="match status" value="1"/>
</dbReference>
<evidence type="ECO:0000256" key="5">
    <source>
        <dbReference type="ARBA" id="ARBA00023024"/>
    </source>
</evidence>
<dbReference type="GO" id="GO:0000272">
    <property type="term" value="P:polysaccharide catabolic process"/>
    <property type="evidence" value="ECO:0007669"/>
    <property type="project" value="UniProtKB-KW"/>
</dbReference>
<dbReference type="InterPro" id="IPR029070">
    <property type="entry name" value="Chitinase_insertion_sf"/>
</dbReference>
<dbReference type="InterPro" id="IPR050314">
    <property type="entry name" value="Glycosyl_Hydrlase_18"/>
</dbReference>
<dbReference type="InterPro" id="IPR017853">
    <property type="entry name" value="GH"/>
</dbReference>
<dbReference type="PANTHER" id="PTHR11177">
    <property type="entry name" value="CHITINASE"/>
    <property type="match status" value="1"/>
</dbReference>
<comment type="catalytic activity">
    <reaction evidence="1">
        <text>Random endo-hydrolysis of N-acetyl-beta-D-glucosaminide (1-&gt;4)-beta-linkages in chitin and chitodextrins.</text>
        <dbReference type="EC" id="3.2.1.14"/>
    </reaction>
</comment>
<comment type="similarity">
    <text evidence="2">Belongs to the glycosyl hydrolase 18 family. Chitinase class V subfamily.</text>
</comment>
<dbReference type="SUPFAM" id="SSF54556">
    <property type="entry name" value="Chitinase insertion domain"/>
    <property type="match status" value="1"/>
</dbReference>
<evidence type="ECO:0000256" key="4">
    <source>
        <dbReference type="ARBA" id="ARBA00022801"/>
    </source>
</evidence>
<dbReference type="SUPFAM" id="SSF51445">
    <property type="entry name" value="(Trans)glycosidases"/>
    <property type="match status" value="1"/>
</dbReference>
<dbReference type="GO" id="GO:0005576">
    <property type="term" value="C:extracellular region"/>
    <property type="evidence" value="ECO:0007669"/>
    <property type="project" value="TreeGrafter"/>
</dbReference>
<evidence type="ECO:0000313" key="12">
    <source>
        <dbReference type="Proteomes" id="UP000070700"/>
    </source>
</evidence>
<dbReference type="GO" id="GO:0006032">
    <property type="term" value="P:chitin catabolic process"/>
    <property type="evidence" value="ECO:0007669"/>
    <property type="project" value="UniProtKB-KW"/>
</dbReference>
<dbReference type="Gene3D" id="3.20.20.80">
    <property type="entry name" value="Glycosidases"/>
    <property type="match status" value="1"/>
</dbReference>
<dbReference type="GO" id="GO:0008061">
    <property type="term" value="F:chitin binding"/>
    <property type="evidence" value="ECO:0007669"/>
    <property type="project" value="InterPro"/>
</dbReference>
<gene>
    <name evidence="11" type="ORF">LY89DRAFT_688281</name>
</gene>
<dbReference type="Proteomes" id="UP000070700">
    <property type="component" value="Unassembled WGS sequence"/>
</dbReference>
<evidence type="ECO:0000256" key="8">
    <source>
        <dbReference type="ARBA" id="ARBA00023326"/>
    </source>
</evidence>
<dbReference type="GeneID" id="28825404"/>
<dbReference type="PROSITE" id="PS51910">
    <property type="entry name" value="GH18_2"/>
    <property type="match status" value="1"/>
</dbReference>
<accession>A0A194WXE9</accession>
<dbReference type="KEGG" id="psco:LY89DRAFT_688281"/>
<dbReference type="InterPro" id="IPR011583">
    <property type="entry name" value="Chitinase_II/V-like_cat"/>
</dbReference>
<dbReference type="Gene3D" id="3.10.50.10">
    <property type="match status" value="1"/>
</dbReference>
<dbReference type="PROSITE" id="PS01095">
    <property type="entry name" value="GH18_1"/>
    <property type="match status" value="1"/>
</dbReference>
<dbReference type="InterPro" id="IPR001579">
    <property type="entry name" value="Glyco_hydro_18_chit_AS"/>
</dbReference>
<dbReference type="InParanoid" id="A0A194WXE9"/>
<dbReference type="PANTHER" id="PTHR11177:SF317">
    <property type="entry name" value="CHITINASE 12-RELATED"/>
    <property type="match status" value="1"/>
</dbReference>
<sequence length="380" mass="42243">MTDRNRFIPDLEAAIRMSLDGVTDKAPADIARGSILDLMILKQKNRGLKTLLSIGGWTFAHENKVFDVPAHSAEGRAEFAISTVELVKDLGFDGIDIDWEYPQNEEQAKDFVLLLKEVRVALDAYAEKSALGYHFLITIACPAGATEYGIMHLKEMDQYLDSWHLMGYDYSGAWSPVTSHGSNVYKDKVHADNTQYSTHDAVQAYIAAGVPAQKIVMGMPLYGRTFQQTDGLGSKHGGVSDAADYRDLPKPGAVEHFDPDTVATYSYNEATRELTTYQGKDETRVKAEYLKTNELGGAMFWQAFQDKQGDDSLVHTVRKSMGSLEDSRNLLHYPESQYSNIKNVQPVQESVQQTESGQRQEHLNAAGSALAVIGHWLGLW</sequence>
<dbReference type="EMBL" id="KQ947424">
    <property type="protein sequence ID" value="KUJ12658.1"/>
    <property type="molecule type" value="Genomic_DNA"/>
</dbReference>
<dbReference type="OrthoDB" id="76388at2759"/>
<keyword evidence="4 9" id="KW-0378">Hydrolase</keyword>
<dbReference type="GO" id="GO:0008843">
    <property type="term" value="F:endochitinase activity"/>
    <property type="evidence" value="ECO:0007669"/>
    <property type="project" value="UniProtKB-EC"/>
</dbReference>
<dbReference type="InterPro" id="IPR001223">
    <property type="entry name" value="Glyco_hydro18_cat"/>
</dbReference>
<dbReference type="STRING" id="149040.A0A194WXE9"/>
<keyword evidence="6" id="KW-0119">Carbohydrate metabolism</keyword>
<dbReference type="RefSeq" id="XP_018067013.1">
    <property type="nucleotide sequence ID" value="XM_018215678.1"/>
</dbReference>
<feature type="domain" description="GH18" evidence="10">
    <location>
        <begin position="1"/>
        <end position="324"/>
    </location>
</feature>
<keyword evidence="7 9" id="KW-0326">Glycosidase</keyword>
<dbReference type="EC" id="3.2.1.14" evidence="3"/>
<evidence type="ECO:0000313" key="11">
    <source>
        <dbReference type="EMBL" id="KUJ12658.1"/>
    </source>
</evidence>
<keyword evidence="12" id="KW-1185">Reference proteome</keyword>
<evidence type="ECO:0000256" key="7">
    <source>
        <dbReference type="ARBA" id="ARBA00023295"/>
    </source>
</evidence>
<dbReference type="FunCoup" id="A0A194WXE9">
    <property type="interactions" value="624"/>
</dbReference>
<organism evidence="11 12">
    <name type="scientific">Mollisia scopiformis</name>
    <name type="common">Conifer needle endophyte fungus</name>
    <name type="synonym">Phialocephala scopiformis</name>
    <dbReference type="NCBI Taxonomy" id="149040"/>
    <lineage>
        <taxon>Eukaryota</taxon>
        <taxon>Fungi</taxon>
        <taxon>Dikarya</taxon>
        <taxon>Ascomycota</taxon>
        <taxon>Pezizomycotina</taxon>
        <taxon>Leotiomycetes</taxon>
        <taxon>Helotiales</taxon>
        <taxon>Mollisiaceae</taxon>
        <taxon>Mollisia</taxon>
    </lineage>
</organism>
<name>A0A194WXE9_MOLSC</name>
<evidence type="ECO:0000259" key="10">
    <source>
        <dbReference type="PROSITE" id="PS51910"/>
    </source>
</evidence>
<keyword evidence="5" id="KW-0146">Chitin degradation</keyword>
<reference evidence="11 12" key="1">
    <citation type="submission" date="2015-10" db="EMBL/GenBank/DDBJ databases">
        <title>Full genome of DAOMC 229536 Phialocephala scopiformis, a fungal endophyte of spruce producing the potent anti-insectan compound rugulosin.</title>
        <authorList>
            <consortium name="DOE Joint Genome Institute"/>
            <person name="Walker A.K."/>
            <person name="Frasz S.L."/>
            <person name="Seifert K.A."/>
            <person name="Miller J.D."/>
            <person name="Mondo S.J."/>
            <person name="Labutti K."/>
            <person name="Lipzen A."/>
            <person name="Dockter R."/>
            <person name="Kennedy M."/>
            <person name="Grigoriev I.V."/>
            <person name="Spatafora J.W."/>
        </authorList>
    </citation>
    <scope>NUCLEOTIDE SEQUENCE [LARGE SCALE GENOMIC DNA]</scope>
    <source>
        <strain evidence="11 12">CBS 120377</strain>
    </source>
</reference>
<evidence type="ECO:0000256" key="6">
    <source>
        <dbReference type="ARBA" id="ARBA00023277"/>
    </source>
</evidence>
<dbReference type="Pfam" id="PF00704">
    <property type="entry name" value="Glyco_hydro_18"/>
    <property type="match status" value="1"/>
</dbReference>
<evidence type="ECO:0000256" key="1">
    <source>
        <dbReference type="ARBA" id="ARBA00000822"/>
    </source>
</evidence>
<evidence type="ECO:0000256" key="2">
    <source>
        <dbReference type="ARBA" id="ARBA00008682"/>
    </source>
</evidence>